<accession>A0A9W9QS95</accession>
<sequence>MDILPPGSRLAVVRSQLAPSSGSEGSSTPSLNDKEPFPDYNEADCDNLASEVAAEKHNDEAWNLALGRAVRDEIRELQVDPNIIPYDDKLTTERSQSALTRMKEILSQPQMRMKTRDQFLTLSNMTLEVNLIIFHHSSEFLAPNEISKAKALTETILTHFAWMDTMLADLCQTVNYTVSVLGQIESEDLDVYTKLCQMARIVAKNLRKPRSLERKLLGQFLTLYEEWVHTPFLRLRNRQILNEQTSCPARAELSRQIIAIWDVVSRCIESYETYIWATMNIREEFFVPTMEALNGAPELWDKYWRNNMGKNTGPSEADPRGCDASQCE</sequence>
<reference evidence="2" key="2">
    <citation type="journal article" date="2023" name="IMA Fungus">
        <title>Comparative genomic study of the Penicillium genus elucidates a diverse pangenome and 15 lateral gene transfer events.</title>
        <authorList>
            <person name="Petersen C."/>
            <person name="Sorensen T."/>
            <person name="Nielsen M.R."/>
            <person name="Sondergaard T.E."/>
            <person name="Sorensen J.L."/>
            <person name="Fitzpatrick D.A."/>
            <person name="Frisvad J.C."/>
            <person name="Nielsen K.L."/>
        </authorList>
    </citation>
    <scope>NUCLEOTIDE SEQUENCE</scope>
    <source>
        <strain evidence="2">IBT 35673</strain>
    </source>
</reference>
<protein>
    <submittedName>
        <fullName evidence="2">Uncharacterized protein</fullName>
    </submittedName>
</protein>
<evidence type="ECO:0000313" key="3">
    <source>
        <dbReference type="Proteomes" id="UP001147695"/>
    </source>
</evidence>
<dbReference type="Proteomes" id="UP001147695">
    <property type="component" value="Unassembled WGS sequence"/>
</dbReference>
<gene>
    <name evidence="2" type="ORF">N7452_002769</name>
</gene>
<proteinExistence type="predicted"/>
<feature type="compositionally biased region" description="Low complexity" evidence="1">
    <location>
        <begin position="19"/>
        <end position="30"/>
    </location>
</feature>
<feature type="region of interest" description="Disordered" evidence="1">
    <location>
        <begin position="15"/>
        <end position="42"/>
    </location>
</feature>
<comment type="caution">
    <text evidence="2">The sequence shown here is derived from an EMBL/GenBank/DDBJ whole genome shotgun (WGS) entry which is preliminary data.</text>
</comment>
<reference evidence="2" key="1">
    <citation type="submission" date="2022-12" db="EMBL/GenBank/DDBJ databases">
        <authorList>
            <person name="Petersen C."/>
        </authorList>
    </citation>
    <scope>NUCLEOTIDE SEQUENCE</scope>
    <source>
        <strain evidence="2">IBT 35673</strain>
    </source>
</reference>
<evidence type="ECO:0000256" key="1">
    <source>
        <dbReference type="SAM" id="MobiDB-lite"/>
    </source>
</evidence>
<organism evidence="2 3">
    <name type="scientific">Penicillium brevicompactum</name>
    <dbReference type="NCBI Taxonomy" id="5074"/>
    <lineage>
        <taxon>Eukaryota</taxon>
        <taxon>Fungi</taxon>
        <taxon>Dikarya</taxon>
        <taxon>Ascomycota</taxon>
        <taxon>Pezizomycotina</taxon>
        <taxon>Eurotiomycetes</taxon>
        <taxon>Eurotiomycetidae</taxon>
        <taxon>Eurotiales</taxon>
        <taxon>Aspergillaceae</taxon>
        <taxon>Penicillium</taxon>
    </lineage>
</organism>
<name>A0A9W9QS95_PENBR</name>
<dbReference type="AlphaFoldDB" id="A0A9W9QS95"/>
<evidence type="ECO:0000313" key="2">
    <source>
        <dbReference type="EMBL" id="KAJ5344765.1"/>
    </source>
</evidence>
<dbReference type="EMBL" id="JAPZBQ010000002">
    <property type="protein sequence ID" value="KAJ5344765.1"/>
    <property type="molecule type" value="Genomic_DNA"/>
</dbReference>